<dbReference type="PANTHER" id="PTHR30290:SF65">
    <property type="entry name" value="MONOACYL PHOSPHATIDYLINOSITOL TETRAMANNOSIDE-BINDING PROTEIN LPQW-RELATED"/>
    <property type="match status" value="1"/>
</dbReference>
<feature type="domain" description="Solute-binding protein family 5" evidence="1">
    <location>
        <begin position="119"/>
        <end position="513"/>
    </location>
</feature>
<dbReference type="GO" id="GO:0015833">
    <property type="term" value="P:peptide transport"/>
    <property type="evidence" value="ECO:0007669"/>
    <property type="project" value="TreeGrafter"/>
</dbReference>
<dbReference type="CDD" id="cd08501">
    <property type="entry name" value="PBP2_Lpqw"/>
    <property type="match status" value="1"/>
</dbReference>
<organism evidence="2 3">
    <name type="scientific">Actinomycetospora corticicola</name>
    <dbReference type="NCBI Taxonomy" id="663602"/>
    <lineage>
        <taxon>Bacteria</taxon>
        <taxon>Bacillati</taxon>
        <taxon>Actinomycetota</taxon>
        <taxon>Actinomycetes</taxon>
        <taxon>Pseudonocardiales</taxon>
        <taxon>Pseudonocardiaceae</taxon>
        <taxon>Actinomycetospora</taxon>
    </lineage>
</organism>
<dbReference type="GO" id="GO:1904680">
    <property type="term" value="F:peptide transmembrane transporter activity"/>
    <property type="evidence" value="ECO:0007669"/>
    <property type="project" value="TreeGrafter"/>
</dbReference>
<dbReference type="InterPro" id="IPR000914">
    <property type="entry name" value="SBP_5_dom"/>
</dbReference>
<evidence type="ECO:0000313" key="3">
    <source>
        <dbReference type="Proteomes" id="UP000535890"/>
    </source>
</evidence>
<dbReference type="Proteomes" id="UP000535890">
    <property type="component" value="Unassembled WGS sequence"/>
</dbReference>
<keyword evidence="3" id="KW-1185">Reference proteome</keyword>
<accession>A0A7Y9E197</accession>
<proteinExistence type="predicted"/>
<gene>
    <name evidence="2" type="ORF">BJ983_005475</name>
</gene>
<dbReference type="InterPro" id="IPR039424">
    <property type="entry name" value="SBP_5"/>
</dbReference>
<dbReference type="Gene3D" id="3.40.190.10">
    <property type="entry name" value="Periplasmic binding protein-like II"/>
    <property type="match status" value="1"/>
</dbReference>
<evidence type="ECO:0000259" key="1">
    <source>
        <dbReference type="Pfam" id="PF00496"/>
    </source>
</evidence>
<comment type="caution">
    <text evidence="2">The sequence shown here is derived from an EMBL/GenBank/DDBJ whole genome shotgun (WGS) entry which is preliminary data.</text>
</comment>
<evidence type="ECO:0000313" key="2">
    <source>
        <dbReference type="EMBL" id="NYD39373.1"/>
    </source>
</evidence>
<dbReference type="EMBL" id="JACCBN010000001">
    <property type="protein sequence ID" value="NYD39373.1"/>
    <property type="molecule type" value="Genomic_DNA"/>
</dbReference>
<dbReference type="SUPFAM" id="SSF53850">
    <property type="entry name" value="Periplasmic binding protein-like II"/>
    <property type="match status" value="1"/>
</dbReference>
<dbReference type="Gene3D" id="3.10.105.10">
    <property type="entry name" value="Dipeptide-binding Protein, Domain 3"/>
    <property type="match status" value="1"/>
</dbReference>
<name>A0A7Y9E197_9PSEU</name>
<dbReference type="RefSeq" id="WP_179796697.1">
    <property type="nucleotide sequence ID" value="NZ_BAABHP010000001.1"/>
</dbReference>
<sequence length="593" mass="63949">MTRFTRRGRSRWIAVGALAAAGALVLAGCGGGGGENNFGSTTAPQAKGRQGNVYISPQVASGPAVTVAADTAYTAYNNDTAANNTVYNLYASLPVLASATVLDNDGTPLINGDMMAGIDEVSTNPQVIRWRMKPGVTWSDGQPWNCKDFYLAYLAGSGKIPGFTAASTNGYGNIGQAQCLDDTTFQATFAQPFADYIGLFSQNNGDLLPAHILEQKTGIPDIRQITPASPPAQLQAMTQFWNTGWNGFDKSVMPASAQYQLDSWVQDQSVTMTRNPAWKGNPGGPERLIYRNIADATAAAQALQNNEIQVTANQPDVNAANLMRGLAAQGVKFQATSGASYEHLDMNFKNPLFADKAVRTAFAQCVPRQDITDKLVKGVQPDAAPLQSLMFLPSQRGYEDAYSSLIGTGNPQQSAQTLTQDGWVKGPDGVFAKNGQPLQFRISHTNVPRRVQTVQLIQAACQQAGIKIVDDNDPNFLDTRLGAGDYDVALYAWQNDPFTSSHESIYKTGGSQNYQSYSNPQLDALMAQASGNLDPAGYLAQWQQADKLMAQDLPSIPLYVQPNTVGYTDKIDNVWYQPNLGAMLHANEWAVTQ</sequence>
<protein>
    <submittedName>
        <fullName evidence="2">Peptide/nickel transport system substrate-binding protein</fullName>
    </submittedName>
</protein>
<reference evidence="2 3" key="1">
    <citation type="submission" date="2020-07" db="EMBL/GenBank/DDBJ databases">
        <title>Sequencing the genomes of 1000 actinobacteria strains.</title>
        <authorList>
            <person name="Klenk H.-P."/>
        </authorList>
    </citation>
    <scope>NUCLEOTIDE SEQUENCE [LARGE SCALE GENOMIC DNA]</scope>
    <source>
        <strain evidence="2 3">DSM 45772</strain>
    </source>
</reference>
<dbReference type="Pfam" id="PF00496">
    <property type="entry name" value="SBP_bac_5"/>
    <property type="match status" value="1"/>
</dbReference>
<dbReference type="PROSITE" id="PS51257">
    <property type="entry name" value="PROKAR_LIPOPROTEIN"/>
    <property type="match status" value="1"/>
</dbReference>
<dbReference type="AlphaFoldDB" id="A0A7Y9E197"/>
<dbReference type="PANTHER" id="PTHR30290">
    <property type="entry name" value="PERIPLASMIC BINDING COMPONENT OF ABC TRANSPORTER"/>
    <property type="match status" value="1"/>
</dbReference>